<evidence type="ECO:0000313" key="2">
    <source>
        <dbReference type="Proteomes" id="UP000292881"/>
    </source>
</evidence>
<dbReference type="OrthoDB" id="40820at2"/>
<reference evidence="1 2" key="1">
    <citation type="submission" date="2019-01" db="EMBL/GenBank/DDBJ databases">
        <authorList>
            <person name="Li J."/>
        </authorList>
    </citation>
    <scope>NUCLEOTIDE SEQUENCE [LARGE SCALE GENOMIC DNA]</scope>
    <source>
        <strain evidence="1 2">CGMCC 4.7180</strain>
    </source>
</reference>
<evidence type="ECO:0000313" key="1">
    <source>
        <dbReference type="EMBL" id="RXZ50166.1"/>
    </source>
</evidence>
<name>A0A4Q2JT02_9MICO</name>
<protein>
    <recommendedName>
        <fullName evidence="3">DUF1254 domain-containing protein</fullName>
    </recommendedName>
</protein>
<evidence type="ECO:0008006" key="3">
    <source>
        <dbReference type="Google" id="ProtNLM"/>
    </source>
</evidence>
<dbReference type="SUPFAM" id="SSF160935">
    <property type="entry name" value="VPA0735-like"/>
    <property type="match status" value="1"/>
</dbReference>
<keyword evidence="2" id="KW-1185">Reference proteome</keyword>
<sequence length="313" mass="34228">MPRRVTNRNFTRAESAHHFAAQARRTPVNRFHHEREPLMESSAVRPDPDVLHSYAVVDVTRRATVSLAPSDEYQADALIDEAHYVLAVVGPGESVTVANADLTRGTHLYVLGRTGVEGGLPRARELQDARRIDAATSYPYRARSYDDASRRSVAAGLVRRAGDVDLTTAFGTRRDTDRDAHLVGTAFGWGSLPAEHGLYFEATATSSGCDIWTFEPPPVDPDGGSYSILKFDDGGHLDPVRSGFAGRDLIRNGDGSISIRFGDASCAASPNVIPAAPGERFRYAMRIRRPRRLDQALAYVAALRAQRLETVIT</sequence>
<dbReference type="Proteomes" id="UP000292881">
    <property type="component" value="Unassembled WGS sequence"/>
</dbReference>
<gene>
    <name evidence="1" type="ORF">ESO86_03430</name>
</gene>
<dbReference type="AlphaFoldDB" id="A0A4Q2JT02"/>
<organism evidence="1 2">
    <name type="scientific">Agromyces binzhouensis</name>
    <dbReference type="NCBI Taxonomy" id="1817495"/>
    <lineage>
        <taxon>Bacteria</taxon>
        <taxon>Bacillati</taxon>
        <taxon>Actinomycetota</taxon>
        <taxon>Actinomycetes</taxon>
        <taxon>Micrococcales</taxon>
        <taxon>Microbacteriaceae</taxon>
        <taxon>Agromyces</taxon>
    </lineage>
</organism>
<comment type="caution">
    <text evidence="1">The sequence shown here is derived from an EMBL/GenBank/DDBJ whole genome shotgun (WGS) entry which is preliminary data.</text>
</comment>
<dbReference type="RefSeq" id="WP_129233489.1">
    <property type="nucleotide sequence ID" value="NZ_SDPL01000030.1"/>
</dbReference>
<dbReference type="EMBL" id="SDPL01000030">
    <property type="protein sequence ID" value="RXZ50166.1"/>
    <property type="molecule type" value="Genomic_DNA"/>
</dbReference>
<accession>A0A4Q2JT02</accession>
<proteinExistence type="predicted"/>